<keyword evidence="4" id="KW-1185">Reference proteome</keyword>
<gene>
    <name evidence="3" type="ORF">Apa02nite_048180</name>
</gene>
<accession>A0ABQ4BEN0</accession>
<feature type="coiled-coil region" evidence="1">
    <location>
        <begin position="156"/>
        <end position="183"/>
    </location>
</feature>
<evidence type="ECO:0000313" key="4">
    <source>
        <dbReference type="Proteomes" id="UP000624709"/>
    </source>
</evidence>
<reference evidence="3 4" key="1">
    <citation type="submission" date="2021-01" db="EMBL/GenBank/DDBJ databases">
        <title>Whole genome shotgun sequence of Actinoplanes palleronii NBRC 14916.</title>
        <authorList>
            <person name="Komaki H."/>
            <person name="Tamura T."/>
        </authorList>
    </citation>
    <scope>NUCLEOTIDE SEQUENCE [LARGE SCALE GENOMIC DNA]</scope>
    <source>
        <strain evidence="3 4">NBRC 14916</strain>
    </source>
</reference>
<name>A0ABQ4BEN0_9ACTN</name>
<dbReference type="Proteomes" id="UP000624709">
    <property type="component" value="Unassembled WGS sequence"/>
</dbReference>
<organism evidence="3 4">
    <name type="scientific">Actinoplanes palleronii</name>
    <dbReference type="NCBI Taxonomy" id="113570"/>
    <lineage>
        <taxon>Bacteria</taxon>
        <taxon>Bacillati</taxon>
        <taxon>Actinomycetota</taxon>
        <taxon>Actinomycetes</taxon>
        <taxon>Micromonosporales</taxon>
        <taxon>Micromonosporaceae</taxon>
        <taxon>Actinoplanes</taxon>
    </lineage>
</organism>
<feature type="region of interest" description="Disordered" evidence="2">
    <location>
        <begin position="325"/>
        <end position="354"/>
    </location>
</feature>
<evidence type="ECO:0000313" key="3">
    <source>
        <dbReference type="EMBL" id="GIE68710.1"/>
    </source>
</evidence>
<protein>
    <submittedName>
        <fullName evidence="3">Uncharacterized protein</fullName>
    </submittedName>
</protein>
<dbReference type="EMBL" id="BOMS01000073">
    <property type="protein sequence ID" value="GIE68710.1"/>
    <property type="molecule type" value="Genomic_DNA"/>
</dbReference>
<evidence type="ECO:0000256" key="2">
    <source>
        <dbReference type="SAM" id="MobiDB-lite"/>
    </source>
</evidence>
<dbReference type="RefSeq" id="WP_203826992.1">
    <property type="nucleotide sequence ID" value="NZ_BAAATY010000022.1"/>
</dbReference>
<evidence type="ECO:0000256" key="1">
    <source>
        <dbReference type="SAM" id="Coils"/>
    </source>
</evidence>
<feature type="compositionally biased region" description="Polar residues" evidence="2">
    <location>
        <begin position="328"/>
        <end position="338"/>
    </location>
</feature>
<keyword evidence="1" id="KW-0175">Coiled coil</keyword>
<sequence length="354" mass="37735">MADFPQSLELAISSLVNTLVHKLMSREGDTDALAEFVQVTGVPYVSDVTVRNYANDKAEEIWGPYRELPPPSSLDLSIQALAGAHGRLTTTGVTDLQDAEHFSLGALVPDIMDDFRINQAGWRGETIEAVRSGYLDRWGAMVFLQANTLALLWLALSAYREQLVQAQQDVVNLVNRAEEAIAAYRPDSMCGSSDKKNVTFNIAVGVLGVLSAGAGLATGTGAAVTTIVAALGAGGLGVAKDKYEPEGPRDHDIQGDSVAELWQSILDATEKLRQQFEASEKELHDIVASFHDGVVNGSVTIGTSGQGRPVTTPAMEVFRSKQLGGGTTHLQRPLSGSANVDPAHPVEPTDPYGR</sequence>
<comment type="caution">
    <text evidence="3">The sequence shown here is derived from an EMBL/GenBank/DDBJ whole genome shotgun (WGS) entry which is preliminary data.</text>
</comment>
<proteinExistence type="predicted"/>